<feature type="domain" description="HTH arsR-type" evidence="1">
    <location>
        <begin position="20"/>
        <end position="115"/>
    </location>
</feature>
<dbReference type="Pfam" id="PF01022">
    <property type="entry name" value="HTH_5"/>
    <property type="match status" value="1"/>
</dbReference>
<dbReference type="InterPro" id="IPR001845">
    <property type="entry name" value="HTH_ArsR_DNA-bd_dom"/>
</dbReference>
<dbReference type="CDD" id="cd00090">
    <property type="entry name" value="HTH_ARSR"/>
    <property type="match status" value="1"/>
</dbReference>
<dbReference type="InterPro" id="IPR029063">
    <property type="entry name" value="SAM-dependent_MTases_sf"/>
</dbReference>
<dbReference type="GO" id="GO:0003700">
    <property type="term" value="F:DNA-binding transcription factor activity"/>
    <property type="evidence" value="ECO:0007669"/>
    <property type="project" value="InterPro"/>
</dbReference>
<dbReference type="InterPro" id="IPR036388">
    <property type="entry name" value="WH-like_DNA-bd_sf"/>
</dbReference>
<dbReference type="CDD" id="cd02440">
    <property type="entry name" value="AdoMet_MTases"/>
    <property type="match status" value="1"/>
</dbReference>
<dbReference type="PANTHER" id="PTHR42912">
    <property type="entry name" value="METHYLTRANSFERASE"/>
    <property type="match status" value="1"/>
</dbReference>
<proteinExistence type="predicted"/>
<gene>
    <name evidence="2" type="ORF">MNBD_ALPHA08-660</name>
</gene>
<organism evidence="2">
    <name type="scientific">hydrothermal vent metagenome</name>
    <dbReference type="NCBI Taxonomy" id="652676"/>
    <lineage>
        <taxon>unclassified sequences</taxon>
        <taxon>metagenomes</taxon>
        <taxon>ecological metagenomes</taxon>
    </lineage>
</organism>
<dbReference type="AlphaFoldDB" id="A0A3B0S969"/>
<accession>A0A3B0S969</accession>
<keyword evidence="2" id="KW-0808">Transferase</keyword>
<dbReference type="EMBL" id="UOEC01000180">
    <property type="protein sequence ID" value="VAW00830.1"/>
    <property type="molecule type" value="Genomic_DNA"/>
</dbReference>
<dbReference type="Pfam" id="PF08241">
    <property type="entry name" value="Methyltransf_11"/>
    <property type="match status" value="1"/>
</dbReference>
<reference evidence="2" key="1">
    <citation type="submission" date="2018-06" db="EMBL/GenBank/DDBJ databases">
        <authorList>
            <person name="Zhirakovskaya E."/>
        </authorList>
    </citation>
    <scope>NUCLEOTIDE SEQUENCE</scope>
</reference>
<dbReference type="PANTHER" id="PTHR42912:SF93">
    <property type="entry name" value="N6-ADENOSINE-METHYLTRANSFERASE TMT1A"/>
    <property type="match status" value="1"/>
</dbReference>
<dbReference type="NCBIfam" id="NF033788">
    <property type="entry name" value="HTH_metalloreg"/>
    <property type="match status" value="1"/>
</dbReference>
<sequence>MMNLIEISGGRDDIVQARTYFGVEMEELLAGLRAAGEGTRLRLLHLLSRGEFNVSELTKILGQSQPRVSRHLKLMTEAGLLERFKEGSWVLFRMRQSGKGADIAASIVKLVPLSDASVKRDLVRVQEVLRARRELAESYFGANAKNWDEIRSLHVSEEQVEEALVQLVGKTKISNYLDLGTGTGAILELLAPLCEQATGIDASREMLAIARARLEDSGLKNAQVRHGDLFSLPFDGESVDLITIHQVLHFLSDPGGALEEASRVLKSGGRMVIVDFSPHEHEFLRDEQAHRRLGIADEDVVRWCLRAGMAVTEHVSLAGPDSNGLTVSLWLCGKI</sequence>
<protein>
    <submittedName>
        <fullName evidence="2">Transcriptional regulator, ArsR family / Methyltransferase fusion</fullName>
    </submittedName>
</protein>
<name>A0A3B0S969_9ZZZZ</name>
<dbReference type="InterPro" id="IPR036390">
    <property type="entry name" value="WH_DNA-bd_sf"/>
</dbReference>
<dbReference type="Gene3D" id="1.10.10.10">
    <property type="entry name" value="Winged helix-like DNA-binding domain superfamily/Winged helix DNA-binding domain"/>
    <property type="match status" value="1"/>
</dbReference>
<dbReference type="PROSITE" id="PS50987">
    <property type="entry name" value="HTH_ARSR_2"/>
    <property type="match status" value="1"/>
</dbReference>
<evidence type="ECO:0000259" key="1">
    <source>
        <dbReference type="PROSITE" id="PS50987"/>
    </source>
</evidence>
<dbReference type="Gene3D" id="3.40.50.150">
    <property type="entry name" value="Vaccinia Virus protein VP39"/>
    <property type="match status" value="1"/>
</dbReference>
<dbReference type="SMART" id="SM00418">
    <property type="entry name" value="HTH_ARSR"/>
    <property type="match status" value="1"/>
</dbReference>
<keyword evidence="2" id="KW-0489">Methyltransferase</keyword>
<dbReference type="GO" id="GO:0032259">
    <property type="term" value="P:methylation"/>
    <property type="evidence" value="ECO:0007669"/>
    <property type="project" value="UniProtKB-KW"/>
</dbReference>
<dbReference type="InterPro" id="IPR050508">
    <property type="entry name" value="Methyltransf_Superfamily"/>
</dbReference>
<dbReference type="SUPFAM" id="SSF53335">
    <property type="entry name" value="S-adenosyl-L-methionine-dependent methyltransferases"/>
    <property type="match status" value="1"/>
</dbReference>
<evidence type="ECO:0000313" key="2">
    <source>
        <dbReference type="EMBL" id="VAW00830.1"/>
    </source>
</evidence>
<dbReference type="InterPro" id="IPR013216">
    <property type="entry name" value="Methyltransf_11"/>
</dbReference>
<dbReference type="SUPFAM" id="SSF46785">
    <property type="entry name" value="Winged helix' DNA-binding domain"/>
    <property type="match status" value="1"/>
</dbReference>
<dbReference type="PRINTS" id="PR00778">
    <property type="entry name" value="HTHARSR"/>
</dbReference>
<dbReference type="InterPro" id="IPR011991">
    <property type="entry name" value="ArsR-like_HTH"/>
</dbReference>
<dbReference type="GO" id="GO:0008757">
    <property type="term" value="F:S-adenosylmethionine-dependent methyltransferase activity"/>
    <property type="evidence" value="ECO:0007669"/>
    <property type="project" value="InterPro"/>
</dbReference>